<feature type="domain" description="C2H2-type" evidence="14">
    <location>
        <begin position="246"/>
        <end position="273"/>
    </location>
</feature>
<keyword evidence="6 12" id="KW-0863">Zinc-finger</keyword>
<feature type="compositionally biased region" description="Basic and acidic residues" evidence="13">
    <location>
        <begin position="130"/>
        <end position="152"/>
    </location>
</feature>
<feature type="domain" description="C2H2-type" evidence="14">
    <location>
        <begin position="217"/>
        <end position="245"/>
    </location>
</feature>
<evidence type="ECO:0000256" key="12">
    <source>
        <dbReference type="PROSITE-ProRule" id="PRU00042"/>
    </source>
</evidence>
<dbReference type="Proteomes" id="UP001314205">
    <property type="component" value="Unassembled WGS sequence"/>
</dbReference>
<evidence type="ECO:0000256" key="6">
    <source>
        <dbReference type="ARBA" id="ARBA00022771"/>
    </source>
</evidence>
<keyword evidence="9" id="KW-0238">DNA-binding</keyword>
<dbReference type="FunFam" id="3.30.160.60:FF:000645">
    <property type="entry name" value="Zinc finger and BTB domain containing 40"/>
    <property type="match status" value="1"/>
</dbReference>
<proteinExistence type="inferred from homology"/>
<evidence type="ECO:0000256" key="9">
    <source>
        <dbReference type="ARBA" id="ARBA00023125"/>
    </source>
</evidence>
<dbReference type="Pfam" id="PF00096">
    <property type="entry name" value="zf-C2H2"/>
    <property type="match status" value="4"/>
</dbReference>
<feature type="domain" description="C2H2-type" evidence="14">
    <location>
        <begin position="330"/>
        <end position="357"/>
    </location>
</feature>
<dbReference type="Gene3D" id="3.30.160.60">
    <property type="entry name" value="Classic Zinc Finger"/>
    <property type="match status" value="4"/>
</dbReference>
<organism evidence="15 16">
    <name type="scientific">Parnassius mnemosyne</name>
    <name type="common">clouded apollo</name>
    <dbReference type="NCBI Taxonomy" id="213953"/>
    <lineage>
        <taxon>Eukaryota</taxon>
        <taxon>Metazoa</taxon>
        <taxon>Ecdysozoa</taxon>
        <taxon>Arthropoda</taxon>
        <taxon>Hexapoda</taxon>
        <taxon>Insecta</taxon>
        <taxon>Pterygota</taxon>
        <taxon>Neoptera</taxon>
        <taxon>Endopterygota</taxon>
        <taxon>Lepidoptera</taxon>
        <taxon>Glossata</taxon>
        <taxon>Ditrysia</taxon>
        <taxon>Papilionoidea</taxon>
        <taxon>Papilionidae</taxon>
        <taxon>Parnassiinae</taxon>
        <taxon>Parnassini</taxon>
        <taxon>Parnassius</taxon>
        <taxon>Driopa</taxon>
    </lineage>
</organism>
<dbReference type="EMBL" id="CAVLGL010000087">
    <property type="protein sequence ID" value="CAK1591708.1"/>
    <property type="molecule type" value="Genomic_DNA"/>
</dbReference>
<evidence type="ECO:0000259" key="14">
    <source>
        <dbReference type="PROSITE" id="PS50157"/>
    </source>
</evidence>
<keyword evidence="16" id="KW-1185">Reference proteome</keyword>
<dbReference type="AlphaFoldDB" id="A0AAV1L9U1"/>
<evidence type="ECO:0000313" key="15">
    <source>
        <dbReference type="EMBL" id="CAK1591708.1"/>
    </source>
</evidence>
<evidence type="ECO:0000256" key="11">
    <source>
        <dbReference type="ARBA" id="ARBA00023242"/>
    </source>
</evidence>
<dbReference type="PROSITE" id="PS50157">
    <property type="entry name" value="ZINC_FINGER_C2H2_2"/>
    <property type="match status" value="6"/>
</dbReference>
<feature type="domain" description="C2H2-type" evidence="14">
    <location>
        <begin position="302"/>
        <end position="329"/>
    </location>
</feature>
<dbReference type="GO" id="GO:0003677">
    <property type="term" value="F:DNA binding"/>
    <property type="evidence" value="ECO:0007669"/>
    <property type="project" value="UniProtKB-KW"/>
</dbReference>
<evidence type="ECO:0000256" key="1">
    <source>
        <dbReference type="ARBA" id="ARBA00003767"/>
    </source>
</evidence>
<dbReference type="PANTHER" id="PTHR24394">
    <property type="entry name" value="ZINC FINGER PROTEIN"/>
    <property type="match status" value="1"/>
</dbReference>
<keyword evidence="5" id="KW-0677">Repeat</keyword>
<evidence type="ECO:0000256" key="2">
    <source>
        <dbReference type="ARBA" id="ARBA00004123"/>
    </source>
</evidence>
<evidence type="ECO:0000256" key="13">
    <source>
        <dbReference type="SAM" id="MobiDB-lite"/>
    </source>
</evidence>
<evidence type="ECO:0000256" key="8">
    <source>
        <dbReference type="ARBA" id="ARBA00023015"/>
    </source>
</evidence>
<accession>A0AAV1L9U1</accession>
<dbReference type="PANTHER" id="PTHR24394:SF29">
    <property type="entry name" value="MYONEURIN"/>
    <property type="match status" value="1"/>
</dbReference>
<evidence type="ECO:0000313" key="16">
    <source>
        <dbReference type="Proteomes" id="UP001314205"/>
    </source>
</evidence>
<feature type="region of interest" description="Disordered" evidence="13">
    <location>
        <begin position="376"/>
        <end position="398"/>
    </location>
</feature>
<evidence type="ECO:0000256" key="5">
    <source>
        <dbReference type="ARBA" id="ARBA00022737"/>
    </source>
</evidence>
<dbReference type="GO" id="GO:0000981">
    <property type="term" value="F:DNA-binding transcription factor activity, RNA polymerase II-specific"/>
    <property type="evidence" value="ECO:0007669"/>
    <property type="project" value="TreeGrafter"/>
</dbReference>
<protein>
    <recommendedName>
        <fullName evidence="14">C2H2-type domain-containing protein</fullName>
    </recommendedName>
</protein>
<dbReference type="InterPro" id="IPR013087">
    <property type="entry name" value="Znf_C2H2_type"/>
</dbReference>
<dbReference type="SUPFAM" id="SSF57667">
    <property type="entry name" value="beta-beta-alpha zinc fingers"/>
    <property type="match status" value="3"/>
</dbReference>
<keyword evidence="4" id="KW-0479">Metal-binding</keyword>
<dbReference type="FunFam" id="3.30.160.60:FF:000226">
    <property type="entry name" value="Zinc finger protein 236 variant"/>
    <property type="match status" value="1"/>
</dbReference>
<evidence type="ECO:0000256" key="4">
    <source>
        <dbReference type="ARBA" id="ARBA00022723"/>
    </source>
</evidence>
<evidence type="ECO:0000256" key="10">
    <source>
        <dbReference type="ARBA" id="ARBA00023163"/>
    </source>
</evidence>
<dbReference type="Pfam" id="PF12874">
    <property type="entry name" value="zf-met"/>
    <property type="match status" value="1"/>
</dbReference>
<reference evidence="15 16" key="1">
    <citation type="submission" date="2023-11" db="EMBL/GenBank/DDBJ databases">
        <authorList>
            <person name="Hedman E."/>
            <person name="Englund M."/>
            <person name="Stromberg M."/>
            <person name="Nyberg Akerstrom W."/>
            <person name="Nylinder S."/>
            <person name="Jareborg N."/>
            <person name="Kallberg Y."/>
            <person name="Kronander E."/>
        </authorList>
    </citation>
    <scope>NUCLEOTIDE SEQUENCE [LARGE SCALE GENOMIC DNA]</scope>
</reference>
<name>A0AAV1L9U1_9NEOP</name>
<keyword evidence="10" id="KW-0804">Transcription</keyword>
<dbReference type="GO" id="GO:0005634">
    <property type="term" value="C:nucleus"/>
    <property type="evidence" value="ECO:0007669"/>
    <property type="project" value="UniProtKB-SubCell"/>
</dbReference>
<feature type="domain" description="C2H2-type" evidence="14">
    <location>
        <begin position="274"/>
        <end position="301"/>
    </location>
</feature>
<dbReference type="SMART" id="SM00355">
    <property type="entry name" value="ZnF_C2H2"/>
    <property type="match status" value="6"/>
</dbReference>
<feature type="domain" description="C2H2-type" evidence="14">
    <location>
        <begin position="31"/>
        <end position="54"/>
    </location>
</feature>
<feature type="compositionally biased region" description="Low complexity" evidence="13">
    <location>
        <begin position="376"/>
        <end position="394"/>
    </location>
</feature>
<evidence type="ECO:0000256" key="7">
    <source>
        <dbReference type="ARBA" id="ARBA00022833"/>
    </source>
</evidence>
<evidence type="ECO:0000256" key="3">
    <source>
        <dbReference type="ARBA" id="ARBA00006991"/>
    </source>
</evidence>
<feature type="region of interest" description="Disordered" evidence="13">
    <location>
        <begin position="125"/>
        <end position="155"/>
    </location>
</feature>
<keyword evidence="7" id="KW-0862">Zinc</keyword>
<dbReference type="FunFam" id="3.30.160.60:FF:001498">
    <property type="entry name" value="Zinc finger protein 404"/>
    <property type="match status" value="1"/>
</dbReference>
<dbReference type="InterPro" id="IPR036236">
    <property type="entry name" value="Znf_C2H2_sf"/>
</dbReference>
<comment type="caution">
    <text evidence="15">The sequence shown here is derived from an EMBL/GenBank/DDBJ whole genome shotgun (WGS) entry which is preliminary data.</text>
</comment>
<comment type="similarity">
    <text evidence="3">Belongs to the krueppel C2H2-type zinc-finger protein family.</text>
</comment>
<sequence>MSGKIVRTVNVVPLVKVKREIRSEDEDEDKVSCKLCCKNFASDVALRNHARMEHIDAFATGDPSVWTNVLSPKRPSTDEDDQINEIEQKKRELIATMGPTNLVSLASKDVSYIIVKSENCPEPVKRRRLDKMSKGKKEKQTKVATPKKEKDPPPITGPFECLQPSNLIADGTCHQIFFSCCEYSIHYRDEHTRRRKGLKCQVCEKPLNAVDENQSLYNCEICGVGFQSSKELSDHRSVAHVKLKPFECMICHKRFTQQGGLQQHTRMHTGYRPYSCEVCSKTFTQKSGLDQHTRTHTKVRPYRCIICSKTFCQSVHLKQHMRTHTNVSPFQCGICEKRFKQSSHLNYHLKYHNPATMTEEQKKKYVELVGLIGQNESEQNSSEQNYSEQNYSEQNETETVEEIIECQPEFEQSSQIQVEVETEYVLNECETEDNETWCVTLG</sequence>
<dbReference type="GO" id="GO:0008270">
    <property type="term" value="F:zinc ion binding"/>
    <property type="evidence" value="ECO:0007669"/>
    <property type="project" value="UniProtKB-KW"/>
</dbReference>
<comment type="function">
    <text evidence="1">May be involved in transcriptional regulation.</text>
</comment>
<gene>
    <name evidence="15" type="ORF">PARMNEM_LOCUS11883</name>
</gene>
<dbReference type="FunFam" id="3.30.160.60:FF:001049">
    <property type="entry name" value="zinc finger protein 319"/>
    <property type="match status" value="1"/>
</dbReference>
<keyword evidence="8" id="KW-0805">Transcription regulation</keyword>
<keyword evidence="11" id="KW-0539">Nucleus</keyword>
<dbReference type="PROSITE" id="PS00028">
    <property type="entry name" value="ZINC_FINGER_C2H2_1"/>
    <property type="match status" value="6"/>
</dbReference>
<comment type="subcellular location">
    <subcellularLocation>
        <location evidence="2">Nucleus</location>
    </subcellularLocation>
</comment>